<dbReference type="STRING" id="1136941.ACH46_05640"/>
<keyword evidence="2" id="KW-0472">Membrane</keyword>
<feature type="compositionally biased region" description="Polar residues" evidence="1">
    <location>
        <begin position="529"/>
        <end position="539"/>
    </location>
</feature>
<feature type="transmembrane region" description="Helical" evidence="2">
    <location>
        <begin position="12"/>
        <end position="36"/>
    </location>
</feature>
<proteinExistence type="predicted"/>
<dbReference type="KEGG" id="goq:ACH46_05640"/>
<evidence type="ECO:0000256" key="2">
    <source>
        <dbReference type="SAM" id="Phobius"/>
    </source>
</evidence>
<feature type="compositionally biased region" description="Low complexity" evidence="1">
    <location>
        <begin position="498"/>
        <end position="517"/>
    </location>
</feature>
<reference evidence="3 4" key="2">
    <citation type="journal article" date="2017" name="Int. J. Syst. Evol. Microbiol.">
        <title>Gordonia phthalatica sp. nov., a di-n-butyl phthalate-degrading bacterium isolated from activated sludge.</title>
        <authorList>
            <person name="Jin D."/>
            <person name="Kong X."/>
            <person name="Jia M."/>
            <person name="Yu X."/>
            <person name="Wang X."/>
            <person name="Zhuang X."/>
            <person name="Deng Y."/>
            <person name="Bai Z."/>
        </authorList>
    </citation>
    <scope>NUCLEOTIDE SEQUENCE [LARGE SCALE GENOMIC DNA]</scope>
    <source>
        <strain evidence="3 4">QH-11</strain>
    </source>
</reference>
<dbReference type="InterPro" id="IPR019533">
    <property type="entry name" value="Peptidase_S26"/>
</dbReference>
<evidence type="ECO:0000256" key="1">
    <source>
        <dbReference type="SAM" id="MobiDB-lite"/>
    </source>
</evidence>
<dbReference type="GO" id="GO:0004252">
    <property type="term" value="F:serine-type endopeptidase activity"/>
    <property type="evidence" value="ECO:0007669"/>
    <property type="project" value="InterPro"/>
</dbReference>
<keyword evidence="2" id="KW-1133">Transmembrane helix</keyword>
<feature type="compositionally biased region" description="Polar residues" evidence="1">
    <location>
        <begin position="382"/>
        <end position="406"/>
    </location>
</feature>
<feature type="transmembrane region" description="Helical" evidence="2">
    <location>
        <begin position="142"/>
        <end position="160"/>
    </location>
</feature>
<gene>
    <name evidence="3" type="ORF">ACH46_05640</name>
</gene>
<protein>
    <recommendedName>
        <fullName evidence="5">Signal peptidase I</fullName>
    </recommendedName>
</protein>
<feature type="region of interest" description="Disordered" evidence="1">
    <location>
        <begin position="498"/>
        <end position="539"/>
    </location>
</feature>
<dbReference type="AlphaFoldDB" id="A0A0N9N9W6"/>
<dbReference type="CDD" id="cd06530">
    <property type="entry name" value="S26_SPase_I"/>
    <property type="match status" value="1"/>
</dbReference>
<feature type="transmembrane region" description="Helical" evidence="2">
    <location>
        <begin position="172"/>
        <end position="189"/>
    </location>
</feature>
<dbReference type="Proteomes" id="UP000063789">
    <property type="component" value="Chromosome"/>
</dbReference>
<feature type="compositionally biased region" description="Low complexity" evidence="1">
    <location>
        <begin position="409"/>
        <end position="431"/>
    </location>
</feature>
<feature type="region of interest" description="Disordered" evidence="1">
    <location>
        <begin position="349"/>
        <end position="432"/>
    </location>
</feature>
<name>A0A0N9N9W6_9ACTN</name>
<dbReference type="PATRIC" id="fig|1136941.3.peg.1153"/>
<organism evidence="3 4">
    <name type="scientific">Gordonia phthalatica</name>
    <dbReference type="NCBI Taxonomy" id="1136941"/>
    <lineage>
        <taxon>Bacteria</taxon>
        <taxon>Bacillati</taxon>
        <taxon>Actinomycetota</taxon>
        <taxon>Actinomycetes</taxon>
        <taxon>Mycobacteriales</taxon>
        <taxon>Gordoniaceae</taxon>
        <taxon>Gordonia</taxon>
    </lineage>
</organism>
<keyword evidence="2" id="KW-0812">Transmembrane</keyword>
<accession>A0A0N9N9W6</accession>
<feature type="compositionally biased region" description="Polar residues" evidence="1">
    <location>
        <begin position="360"/>
        <end position="374"/>
    </location>
</feature>
<dbReference type="GO" id="GO:0006465">
    <property type="term" value="P:signal peptide processing"/>
    <property type="evidence" value="ECO:0007669"/>
    <property type="project" value="InterPro"/>
</dbReference>
<evidence type="ECO:0000313" key="4">
    <source>
        <dbReference type="Proteomes" id="UP000063789"/>
    </source>
</evidence>
<evidence type="ECO:0008006" key="5">
    <source>
        <dbReference type="Google" id="ProtNLM"/>
    </source>
</evidence>
<evidence type="ECO:0000313" key="3">
    <source>
        <dbReference type="EMBL" id="ALG84082.1"/>
    </source>
</evidence>
<dbReference type="EMBL" id="CP011853">
    <property type="protein sequence ID" value="ALG84082.1"/>
    <property type="molecule type" value="Genomic_DNA"/>
</dbReference>
<keyword evidence="4" id="KW-1185">Reference proteome</keyword>
<sequence length="539" mass="54985">MTSPTKRGPFEAALTAGAIAGAICILLTAMALTFGIRPMIFETGSMAPAVPVGALGFARSTPATSVERGDIVTVTADDGSRITHRVKSIDGIVGNSATLTLQGDANPVPDAKKYVVTEVRRIVATAPLLGYVASWLSNPLTLLLQALAVVFLLVVAFAPTQGWRRSQAAHRLVAGTAVVTVAALAATNVNGNGPASAAPLAASASATGTLNAGRPDNPTSLTCNDLSGGVAGIGSSITLTFPNPPEHAAYTYSIVTTGSGAPRSSTKAASSLANPAVVDAGSLGLVSWLLSLIPALLGGSVTLDLTLTNYIGNFRSTGSLTQKIIVKGGGLTGLVPQLSCVNPGQGGTVTGALRQRAMPGSTSATDSIDPTTSETSDRTHPTETTSITRSDSESSANTAPEEQSGTDVPAPGSISSTTTTPTLPPNGTATASKDFAFYQDGSKVTIRDTKSTDVVYRGSFSSAATVRWLPGTETLEVTEPDGSVTIVKQLGDRWVETVTPPAPTTTQTTERIAPTTETETEPVEARPSVTPTESVVPTE</sequence>
<reference evidence="4" key="1">
    <citation type="submission" date="2015-06" db="EMBL/GenBank/DDBJ databases">
        <title>Complete genome sequence and metabolic analysis of phthalate degradation pathway in Gordonia sp. QH-11.</title>
        <authorList>
            <person name="Jin D."/>
            <person name="Kong X."/>
            <person name="Bai Z."/>
        </authorList>
    </citation>
    <scope>NUCLEOTIDE SEQUENCE [LARGE SCALE GENOMIC DNA]</scope>
    <source>
        <strain evidence="4">QH-11</strain>
    </source>
</reference>